<evidence type="ECO:0000256" key="14">
    <source>
        <dbReference type="PIRSR" id="PIRSR006621-2"/>
    </source>
</evidence>
<evidence type="ECO:0000256" key="9">
    <source>
        <dbReference type="ARBA" id="ARBA00023002"/>
    </source>
</evidence>
<keyword evidence="6 12" id="KW-0819">tRNA processing</keyword>
<reference evidence="16 17" key="1">
    <citation type="submission" date="2019-07" db="EMBL/GenBank/DDBJ databases">
        <title>Whole genome shotgun sequence of Acetobacter nitrogenifigens NBRC 105050.</title>
        <authorList>
            <person name="Hosoyama A."/>
            <person name="Uohara A."/>
            <person name="Ohji S."/>
            <person name="Ichikawa N."/>
        </authorList>
    </citation>
    <scope>NUCLEOTIDE SEQUENCE [LARGE SCALE GENOMIC DNA]</scope>
    <source>
        <strain evidence="16 17">NBRC 105050</strain>
    </source>
</reference>
<feature type="binding site" evidence="14">
    <location>
        <begin position="33"/>
        <end position="35"/>
    </location>
    <ligand>
        <name>FMN</name>
        <dbReference type="ChEBI" id="CHEBI:58210"/>
    </ligand>
</feature>
<dbReference type="AlphaFoldDB" id="A0A511X6P3"/>
<evidence type="ECO:0000259" key="15">
    <source>
        <dbReference type="Pfam" id="PF01207"/>
    </source>
</evidence>
<evidence type="ECO:0000256" key="12">
    <source>
        <dbReference type="PIRNR" id="PIRNR006621"/>
    </source>
</evidence>
<feature type="binding site" evidence="14">
    <location>
        <begin position="242"/>
        <end position="243"/>
    </location>
    <ligand>
        <name>FMN</name>
        <dbReference type="ChEBI" id="CHEBI:58210"/>
    </ligand>
</feature>
<dbReference type="InterPro" id="IPR024036">
    <property type="entry name" value="tRNA-dHydroUridine_Synthase_C"/>
</dbReference>
<feature type="binding site" evidence="14">
    <location>
        <position position="157"/>
    </location>
    <ligand>
        <name>FMN</name>
        <dbReference type="ChEBI" id="CHEBI:58210"/>
    </ligand>
</feature>
<dbReference type="Gene3D" id="3.20.20.70">
    <property type="entry name" value="Aldolase class I"/>
    <property type="match status" value="1"/>
</dbReference>
<keyword evidence="17" id="KW-1185">Reference proteome</keyword>
<evidence type="ECO:0000256" key="7">
    <source>
        <dbReference type="ARBA" id="ARBA00022857"/>
    </source>
</evidence>
<dbReference type="InterPro" id="IPR001269">
    <property type="entry name" value="DUS_fam"/>
</dbReference>
<comment type="similarity">
    <text evidence="12">Belongs to the dus family.</text>
</comment>
<dbReference type="PANTHER" id="PTHR45846:SF1">
    <property type="entry name" value="TRNA-DIHYDROURIDINE(47) SYNTHASE [NAD(P)(+)]-LIKE"/>
    <property type="match status" value="1"/>
</dbReference>
<dbReference type="InterPro" id="IPR018517">
    <property type="entry name" value="tRNA_hU_synthase_CS"/>
</dbReference>
<evidence type="ECO:0000256" key="11">
    <source>
        <dbReference type="ARBA" id="ARBA00048802"/>
    </source>
</evidence>
<feature type="active site" description="Proton donor" evidence="13">
    <location>
        <position position="117"/>
    </location>
</feature>
<evidence type="ECO:0000256" key="8">
    <source>
        <dbReference type="ARBA" id="ARBA00022884"/>
    </source>
</evidence>
<evidence type="ECO:0000256" key="2">
    <source>
        <dbReference type="ARBA" id="ARBA00002790"/>
    </source>
</evidence>
<feature type="domain" description="DUS-like FMN-binding" evidence="15">
    <location>
        <begin position="30"/>
        <end position="327"/>
    </location>
</feature>
<dbReference type="RefSeq" id="WP_051291837.1">
    <property type="nucleotide sequence ID" value="NZ_AUBI01000001.1"/>
</dbReference>
<dbReference type="PROSITE" id="PS01136">
    <property type="entry name" value="UPF0034"/>
    <property type="match status" value="1"/>
</dbReference>
<organism evidence="16 17">
    <name type="scientific">Acetobacter nitrogenifigens DSM 23921 = NBRC 105050</name>
    <dbReference type="NCBI Taxonomy" id="1120919"/>
    <lineage>
        <taxon>Bacteria</taxon>
        <taxon>Pseudomonadati</taxon>
        <taxon>Pseudomonadota</taxon>
        <taxon>Alphaproteobacteria</taxon>
        <taxon>Acetobacterales</taxon>
        <taxon>Acetobacteraceae</taxon>
        <taxon>Acetobacter</taxon>
    </lineage>
</organism>
<keyword evidence="14" id="KW-0547">Nucleotide-binding</keyword>
<evidence type="ECO:0000313" key="16">
    <source>
        <dbReference type="EMBL" id="GEN58610.1"/>
    </source>
</evidence>
<accession>A0A511X6P3</accession>
<dbReference type="PANTHER" id="PTHR45846">
    <property type="entry name" value="TRNA-DIHYDROURIDINE(47) SYNTHASE [NAD(P)(+)]-LIKE"/>
    <property type="match status" value="1"/>
</dbReference>
<gene>
    <name evidence="16" type="primary">dus</name>
    <name evidence="16" type="ORF">ANI02nite_04940</name>
</gene>
<dbReference type="PIRSF" id="PIRSF006621">
    <property type="entry name" value="Dus"/>
    <property type="match status" value="1"/>
</dbReference>
<evidence type="ECO:0000256" key="1">
    <source>
        <dbReference type="ARBA" id="ARBA00001917"/>
    </source>
</evidence>
<dbReference type="InterPro" id="IPR004652">
    <property type="entry name" value="DusB-like"/>
</dbReference>
<evidence type="ECO:0000313" key="17">
    <source>
        <dbReference type="Proteomes" id="UP000321635"/>
    </source>
</evidence>
<evidence type="ECO:0000256" key="10">
    <source>
        <dbReference type="ARBA" id="ARBA00048205"/>
    </source>
</evidence>
<keyword evidence="8" id="KW-0694">RNA-binding</keyword>
<keyword evidence="9 12" id="KW-0560">Oxidoreductase</keyword>
<keyword evidence="4 12" id="KW-0285">Flavoprotein</keyword>
<keyword evidence="5 12" id="KW-0288">FMN</keyword>
<dbReference type="SUPFAM" id="SSF51395">
    <property type="entry name" value="FMN-linked oxidoreductases"/>
    <property type="match status" value="1"/>
</dbReference>
<comment type="function">
    <text evidence="2 12">Catalyzes the synthesis of 5,6-dihydrouridine (D), a modified base found in the D-loop of most tRNAs, via the reduction of the C5-C6 double bond in target uridines.</text>
</comment>
<proteinExistence type="inferred from homology"/>
<dbReference type="Pfam" id="PF01207">
    <property type="entry name" value="Dus"/>
    <property type="match status" value="1"/>
</dbReference>
<dbReference type="InterPro" id="IPR013785">
    <property type="entry name" value="Aldolase_TIM"/>
</dbReference>
<dbReference type="GO" id="GO:0050660">
    <property type="term" value="F:flavin adenine dinucleotide binding"/>
    <property type="evidence" value="ECO:0007669"/>
    <property type="project" value="InterPro"/>
</dbReference>
<dbReference type="EC" id="1.3.1.-" evidence="12"/>
<evidence type="ECO:0000256" key="13">
    <source>
        <dbReference type="PIRSR" id="PIRSR006621-1"/>
    </source>
</evidence>
<dbReference type="Gene3D" id="1.10.1200.80">
    <property type="entry name" value="Putative flavin oxidoreducatase, domain 2"/>
    <property type="match status" value="1"/>
</dbReference>
<keyword evidence="3" id="KW-0820">tRNA-binding</keyword>
<dbReference type="EMBL" id="BJYF01000001">
    <property type="protein sequence ID" value="GEN58610.1"/>
    <property type="molecule type" value="Genomic_DNA"/>
</dbReference>
<name>A0A511X6P3_9PROT</name>
<evidence type="ECO:0000256" key="3">
    <source>
        <dbReference type="ARBA" id="ARBA00022555"/>
    </source>
</evidence>
<keyword evidence="7" id="KW-0521">NADP</keyword>
<dbReference type="CDD" id="cd02801">
    <property type="entry name" value="DUS_like_FMN"/>
    <property type="match status" value="1"/>
</dbReference>
<comment type="caution">
    <text evidence="16">The sequence shown here is derived from an EMBL/GenBank/DDBJ whole genome shotgun (WGS) entry which is preliminary data.</text>
</comment>
<sequence>MVGSTQNTGERAAGLSPIDLGGVILETPVILAPMAGVTDVPFRRLARRLGAGLVVSEMIASWAMVRENEATLRMAEVAGPEGLNSIQLAGCDPDAMAEAARIAVGRGANIIDINFGCPVKKVAVGQMAGSALMRDEVAAGRLLEATVKAVNTPVTLKMRMGWDHDHLNAPTLARIAQEAGIRMVTVHGRTRQQFYNGVADWGFVRNVKDAVRIPVIVNGDILTVEDAREALARSGAAGVMIGRGCYGRPWFLAQVAQALRTGVTPADPDLPTERTIVLEHYDAMLAHFGRGPGMRLARKHVSWYSAGLPDSAGFRSAVNRMDDVDEVIGAINAFYDRQIAAGAVREVRKSRVLDAASADGGEVDERTEALCAA</sequence>
<evidence type="ECO:0000256" key="4">
    <source>
        <dbReference type="ARBA" id="ARBA00022630"/>
    </source>
</evidence>
<dbReference type="Proteomes" id="UP000321635">
    <property type="component" value="Unassembled WGS sequence"/>
</dbReference>
<comment type="catalytic activity">
    <reaction evidence="10">
        <text>a 5,6-dihydrouridine in tRNA + NADP(+) = a uridine in tRNA + NADPH + H(+)</text>
        <dbReference type="Rhea" id="RHEA:23624"/>
        <dbReference type="Rhea" id="RHEA-COMP:13339"/>
        <dbReference type="Rhea" id="RHEA-COMP:13887"/>
        <dbReference type="ChEBI" id="CHEBI:15378"/>
        <dbReference type="ChEBI" id="CHEBI:57783"/>
        <dbReference type="ChEBI" id="CHEBI:58349"/>
        <dbReference type="ChEBI" id="CHEBI:65315"/>
        <dbReference type="ChEBI" id="CHEBI:74443"/>
    </reaction>
</comment>
<evidence type="ECO:0000256" key="5">
    <source>
        <dbReference type="ARBA" id="ARBA00022643"/>
    </source>
</evidence>
<evidence type="ECO:0000256" key="6">
    <source>
        <dbReference type="ARBA" id="ARBA00022694"/>
    </source>
</evidence>
<dbReference type="OrthoDB" id="9783413at2"/>
<protein>
    <recommendedName>
        <fullName evidence="12">tRNA-dihydrouridine synthase</fullName>
        <ecNumber evidence="12">1.3.1.-</ecNumber>
    </recommendedName>
</protein>
<dbReference type="GO" id="GO:0000049">
    <property type="term" value="F:tRNA binding"/>
    <property type="evidence" value="ECO:0007669"/>
    <property type="project" value="UniProtKB-KW"/>
</dbReference>
<dbReference type="STRING" id="1120919.GCA_000429165_00502"/>
<feature type="binding site" evidence="14">
    <location>
        <position position="187"/>
    </location>
    <ligand>
        <name>FMN</name>
        <dbReference type="ChEBI" id="CHEBI:58210"/>
    </ligand>
</feature>
<comment type="catalytic activity">
    <reaction evidence="11">
        <text>a 5,6-dihydrouridine in tRNA + NAD(+) = a uridine in tRNA + NADH + H(+)</text>
        <dbReference type="Rhea" id="RHEA:54452"/>
        <dbReference type="Rhea" id="RHEA-COMP:13339"/>
        <dbReference type="Rhea" id="RHEA-COMP:13887"/>
        <dbReference type="ChEBI" id="CHEBI:15378"/>
        <dbReference type="ChEBI" id="CHEBI:57540"/>
        <dbReference type="ChEBI" id="CHEBI:57945"/>
        <dbReference type="ChEBI" id="CHEBI:65315"/>
        <dbReference type="ChEBI" id="CHEBI:74443"/>
    </reaction>
</comment>
<comment type="cofactor">
    <cofactor evidence="1 12 14">
        <name>FMN</name>
        <dbReference type="ChEBI" id="CHEBI:58210"/>
    </cofactor>
</comment>
<dbReference type="NCBIfam" id="TIGR00737">
    <property type="entry name" value="nifR3_yhdG"/>
    <property type="match status" value="1"/>
</dbReference>
<dbReference type="InterPro" id="IPR035587">
    <property type="entry name" value="DUS-like_FMN-bd"/>
</dbReference>
<feature type="binding site" evidence="14">
    <location>
        <position position="87"/>
    </location>
    <ligand>
        <name>FMN</name>
        <dbReference type="ChEBI" id="CHEBI:58210"/>
    </ligand>
</feature>
<dbReference type="GO" id="GO:0017150">
    <property type="term" value="F:tRNA dihydrouridine synthase activity"/>
    <property type="evidence" value="ECO:0007669"/>
    <property type="project" value="InterPro"/>
</dbReference>